<protein>
    <submittedName>
        <fullName evidence="6">Cathepsin L</fullName>
    </submittedName>
</protein>
<evidence type="ECO:0000256" key="3">
    <source>
        <dbReference type="ARBA" id="ARBA00022801"/>
    </source>
</evidence>
<evidence type="ECO:0000256" key="1">
    <source>
        <dbReference type="ARBA" id="ARBA00008455"/>
    </source>
</evidence>
<dbReference type="InterPro" id="IPR013128">
    <property type="entry name" value="Peptidase_C1A"/>
</dbReference>
<dbReference type="PANTHER" id="PTHR12411">
    <property type="entry name" value="CYSTEINE PROTEASE FAMILY C1-RELATED"/>
    <property type="match status" value="1"/>
</dbReference>
<reference evidence="6 7" key="1">
    <citation type="submission" date="2013-11" db="EMBL/GenBank/DDBJ databases">
        <title>Genome sequencing of Stegodyphus mimosarum.</title>
        <authorList>
            <person name="Bechsgaard J."/>
        </authorList>
    </citation>
    <scope>NUCLEOTIDE SEQUENCE [LARGE SCALE GENOMIC DNA]</scope>
</reference>
<feature type="non-terminal residue" evidence="6">
    <location>
        <position position="72"/>
    </location>
</feature>
<gene>
    <name evidence="6" type="ORF">X975_15115</name>
</gene>
<dbReference type="Gene3D" id="3.90.70.10">
    <property type="entry name" value="Cysteine proteinases"/>
    <property type="match status" value="1"/>
</dbReference>
<dbReference type="InterPro" id="IPR038765">
    <property type="entry name" value="Papain-like_cys_pep_sf"/>
</dbReference>
<sequence>NEAVKTLNGFRSVKLSKPITTFIPPSNINLPDTVDWRQKGLVTSVKNQGPCGSCWAFSAIGSLEGQHKKKTG</sequence>
<organism evidence="6 7">
    <name type="scientific">Stegodyphus mimosarum</name>
    <name type="common">African social velvet spider</name>
    <dbReference type="NCBI Taxonomy" id="407821"/>
    <lineage>
        <taxon>Eukaryota</taxon>
        <taxon>Metazoa</taxon>
        <taxon>Ecdysozoa</taxon>
        <taxon>Arthropoda</taxon>
        <taxon>Chelicerata</taxon>
        <taxon>Arachnida</taxon>
        <taxon>Araneae</taxon>
        <taxon>Araneomorphae</taxon>
        <taxon>Entelegynae</taxon>
        <taxon>Eresoidea</taxon>
        <taxon>Eresidae</taxon>
        <taxon>Stegodyphus</taxon>
    </lineage>
</organism>
<dbReference type="EMBL" id="KK121144">
    <property type="protein sequence ID" value="KFM79805.1"/>
    <property type="molecule type" value="Genomic_DNA"/>
</dbReference>
<keyword evidence="3" id="KW-0378">Hydrolase</keyword>
<dbReference type="InterPro" id="IPR000169">
    <property type="entry name" value="Pept_cys_AS"/>
</dbReference>
<dbReference type="GO" id="GO:0008234">
    <property type="term" value="F:cysteine-type peptidase activity"/>
    <property type="evidence" value="ECO:0007669"/>
    <property type="project" value="UniProtKB-KW"/>
</dbReference>
<name>A0A087UR16_STEMI</name>
<accession>A0A087UR16</accession>
<keyword evidence="2" id="KW-0645">Protease</keyword>
<feature type="non-terminal residue" evidence="6">
    <location>
        <position position="1"/>
    </location>
</feature>
<keyword evidence="4" id="KW-0788">Thiol protease</keyword>
<feature type="domain" description="Peptidase C1A papain C-terminal" evidence="5">
    <location>
        <begin position="30"/>
        <end position="71"/>
    </location>
</feature>
<dbReference type="AlphaFoldDB" id="A0A087UR16"/>
<dbReference type="InterPro" id="IPR000668">
    <property type="entry name" value="Peptidase_C1A_C"/>
</dbReference>
<dbReference type="PROSITE" id="PS00139">
    <property type="entry name" value="THIOL_PROTEASE_CYS"/>
    <property type="match status" value="1"/>
</dbReference>
<comment type="similarity">
    <text evidence="1">Belongs to the peptidase C1 family.</text>
</comment>
<dbReference type="GO" id="GO:0006508">
    <property type="term" value="P:proteolysis"/>
    <property type="evidence" value="ECO:0007669"/>
    <property type="project" value="UniProtKB-KW"/>
</dbReference>
<proteinExistence type="inferred from homology"/>
<dbReference type="Pfam" id="PF00112">
    <property type="entry name" value="Peptidase_C1"/>
    <property type="match status" value="1"/>
</dbReference>
<dbReference type="Proteomes" id="UP000054359">
    <property type="component" value="Unassembled WGS sequence"/>
</dbReference>
<evidence type="ECO:0000313" key="7">
    <source>
        <dbReference type="Proteomes" id="UP000054359"/>
    </source>
</evidence>
<evidence type="ECO:0000313" key="6">
    <source>
        <dbReference type="EMBL" id="KFM79805.1"/>
    </source>
</evidence>
<evidence type="ECO:0000256" key="2">
    <source>
        <dbReference type="ARBA" id="ARBA00022670"/>
    </source>
</evidence>
<dbReference type="OrthoDB" id="10253408at2759"/>
<evidence type="ECO:0000259" key="5">
    <source>
        <dbReference type="Pfam" id="PF00112"/>
    </source>
</evidence>
<dbReference type="STRING" id="407821.A0A087UR16"/>
<evidence type="ECO:0000256" key="4">
    <source>
        <dbReference type="ARBA" id="ARBA00022807"/>
    </source>
</evidence>
<keyword evidence="7" id="KW-1185">Reference proteome</keyword>
<dbReference type="SUPFAM" id="SSF54001">
    <property type="entry name" value="Cysteine proteinases"/>
    <property type="match status" value="1"/>
</dbReference>